<protein>
    <submittedName>
        <fullName evidence="5">T9SS type A sorting domain-containing protein</fullName>
    </submittedName>
</protein>
<accession>A0ABT0H949</accession>
<gene>
    <name evidence="5" type="ORF">MUY34_09640</name>
</gene>
<dbReference type="RefSeq" id="WP_248412899.1">
    <property type="nucleotide sequence ID" value="NZ_JALPQF010000008.1"/>
</dbReference>
<evidence type="ECO:0000313" key="5">
    <source>
        <dbReference type="EMBL" id="MCK8480885.1"/>
    </source>
</evidence>
<proteinExistence type="predicted"/>
<feature type="chain" id="PRO_5046191113" evidence="3">
    <location>
        <begin position="27"/>
        <end position="911"/>
    </location>
</feature>
<evidence type="ECO:0000256" key="3">
    <source>
        <dbReference type="SAM" id="SignalP"/>
    </source>
</evidence>
<evidence type="ECO:0000259" key="4">
    <source>
        <dbReference type="Pfam" id="PF18962"/>
    </source>
</evidence>
<name>A0ABT0H949_9FLAO</name>
<evidence type="ECO:0000313" key="6">
    <source>
        <dbReference type="Proteomes" id="UP001203687"/>
    </source>
</evidence>
<dbReference type="InterPro" id="IPR015943">
    <property type="entry name" value="WD40/YVTN_repeat-like_dom_sf"/>
</dbReference>
<feature type="domain" description="Secretion system C-terminal sorting" evidence="4">
    <location>
        <begin position="836"/>
        <end position="909"/>
    </location>
</feature>
<keyword evidence="1 3" id="KW-0732">Signal</keyword>
<dbReference type="InterPro" id="IPR026444">
    <property type="entry name" value="Secre_tail"/>
</dbReference>
<dbReference type="Pfam" id="PF18962">
    <property type="entry name" value="Por_Secre_tail"/>
    <property type="match status" value="1"/>
</dbReference>
<evidence type="ECO:0000256" key="2">
    <source>
        <dbReference type="SAM" id="Coils"/>
    </source>
</evidence>
<comment type="caution">
    <text evidence="5">The sequence shown here is derived from an EMBL/GenBank/DDBJ whole genome shotgun (WGS) entry which is preliminary data.</text>
</comment>
<organism evidence="5 6">
    <name type="scientific">Psychroserpens algicola</name>
    <dbReference type="NCBI Taxonomy" id="1719034"/>
    <lineage>
        <taxon>Bacteria</taxon>
        <taxon>Pseudomonadati</taxon>
        <taxon>Bacteroidota</taxon>
        <taxon>Flavobacteriia</taxon>
        <taxon>Flavobacteriales</taxon>
        <taxon>Flavobacteriaceae</taxon>
        <taxon>Psychroserpens</taxon>
    </lineage>
</organism>
<dbReference type="NCBIfam" id="TIGR04183">
    <property type="entry name" value="Por_Secre_tail"/>
    <property type="match status" value="1"/>
</dbReference>
<dbReference type="SUPFAM" id="SSF110296">
    <property type="entry name" value="Oligoxyloglucan reducing end-specific cellobiohydrolase"/>
    <property type="match status" value="2"/>
</dbReference>
<dbReference type="Gene3D" id="2.130.10.10">
    <property type="entry name" value="YVTN repeat-like/Quinoprotein amine dehydrogenase"/>
    <property type="match status" value="3"/>
</dbReference>
<feature type="signal peptide" evidence="3">
    <location>
        <begin position="1"/>
        <end position="26"/>
    </location>
</feature>
<reference evidence="5" key="1">
    <citation type="submission" date="2022-04" db="EMBL/GenBank/DDBJ databases">
        <authorList>
            <person name="Ren T."/>
        </authorList>
    </citation>
    <scope>NUCLEOTIDE SEQUENCE</scope>
    <source>
        <strain evidence="5">F63249</strain>
    </source>
</reference>
<keyword evidence="2" id="KW-0175">Coiled coil</keyword>
<keyword evidence="6" id="KW-1185">Reference proteome</keyword>
<sequence>MKRKLLLLGLLSAALLIYFIPFTSETATNEKQVRTLSDMKKEKTSKKTMSEKMEAIEDRIQFEYDMQKNPYTGLIPLDEKESELNLALQLKQELNFQARSFSSAYVSRGPTNLGGRTRSVAIDISDTSGNTMLAGGVSSGLFRSVDGGASWVKVSSNDEIHNVTAIAQDPRPGFQNIWYYGTGENSGNSASTFGAFYYGQGIWRSIDSGLTWEQIPQTNTPYETFEGEFDIIHSLAVSPINGDLFVAAYRTLLRYDGSNFTVELQNTNGNGYTDVKVTSTGRVFAAFPGNGLLNGVYTSDTGNGSYVNIAQNSSPAGWFSNGRIVLGIAPSNTNIVYALMSNGSGGIEADLWRYDLGSDTWTDFSSKLPDEPGGDLAGNDPFAIQGGYDLEVSVKPDDQNFVVIGGTNIYRINNIITDTTFDRIGGYVSNSSYGLYNLGGGDTHHPDIHDLVFSPFNSNLMYSGTDGGVHSADVTVPTVGWTNLNNNYQTYQYYHVAMDPQSGSDLVIGGAQDNGTTAGGAAGITGVSGSTDMISVFGGDGVAVSVGRTGTGVNFNDVQLYLGTQNGPLFSLVNGGFSDIRPSATTGNGNKSIFITYFYLDVETNTLYYVNGNDLYRNLDAPTADQFLTWEDIGSLSTNENIRSMASTRGTYSSASYTLIGGQNGGVFRLDDPRNTTLASAVNITPSGATVFSGSLVSGVAIHPTNPDIAMVVYSNYGIDNIFITSNATSASPTWDLVERNLATYSIRSAAIAEVNGQVGYFVGTARGLYASQDPTTTDWQLESPNEIGLAVVSSLVYRPSDNILLVGTHGNGMYQSDLTTLGVDESAITDKNVALYPNPSHGPVTIDYSGTQSLKSITVLDMSGKIISRQVVDGIDSSIQLDLNELSSGVYFVNITVDTGDSIIKRLIKQ</sequence>
<dbReference type="Proteomes" id="UP001203687">
    <property type="component" value="Unassembled WGS sequence"/>
</dbReference>
<dbReference type="EMBL" id="JALPQF010000008">
    <property type="protein sequence ID" value="MCK8480885.1"/>
    <property type="molecule type" value="Genomic_DNA"/>
</dbReference>
<feature type="coiled-coil region" evidence="2">
    <location>
        <begin position="39"/>
        <end position="97"/>
    </location>
</feature>
<evidence type="ECO:0000256" key="1">
    <source>
        <dbReference type="ARBA" id="ARBA00022729"/>
    </source>
</evidence>